<accession>A0A512L6S2</accession>
<dbReference type="Gene3D" id="1.10.8.60">
    <property type="match status" value="1"/>
</dbReference>
<dbReference type="InterPro" id="IPR009057">
    <property type="entry name" value="Homeodomain-like_sf"/>
</dbReference>
<dbReference type="InterPro" id="IPR027417">
    <property type="entry name" value="P-loop_NTPase"/>
</dbReference>
<dbReference type="CDD" id="cd00130">
    <property type="entry name" value="PAS"/>
    <property type="match status" value="1"/>
</dbReference>
<keyword evidence="4" id="KW-0238">DNA-binding</keyword>
<evidence type="ECO:0000313" key="8">
    <source>
        <dbReference type="EMBL" id="GEP30176.1"/>
    </source>
</evidence>
<dbReference type="InterPro" id="IPR002197">
    <property type="entry name" value="HTH_Fis"/>
</dbReference>
<dbReference type="SUPFAM" id="SSF55785">
    <property type="entry name" value="PYP-like sensor domain (PAS domain)"/>
    <property type="match status" value="1"/>
</dbReference>
<dbReference type="InterPro" id="IPR002078">
    <property type="entry name" value="Sigma_54_int"/>
</dbReference>
<protein>
    <submittedName>
        <fullName evidence="8">Sigma-54-dependent Fis family transcriptional regulator</fullName>
    </submittedName>
</protein>
<dbReference type="Pfam" id="PF25601">
    <property type="entry name" value="AAA_lid_14"/>
    <property type="match status" value="1"/>
</dbReference>
<keyword evidence="5" id="KW-0804">Transcription</keyword>
<dbReference type="SUPFAM" id="SSF46689">
    <property type="entry name" value="Homeodomain-like"/>
    <property type="match status" value="1"/>
</dbReference>
<reference evidence="8 9" key="1">
    <citation type="submission" date="2019-07" db="EMBL/GenBank/DDBJ databases">
        <title>Whole genome shotgun sequence of Thiobacillus plumbophilus NBRC 107929.</title>
        <authorList>
            <person name="Hosoyama A."/>
            <person name="Uohara A."/>
            <person name="Ohji S."/>
            <person name="Ichikawa N."/>
        </authorList>
    </citation>
    <scope>NUCLEOTIDE SEQUENCE [LARGE SCALE GENOMIC DNA]</scope>
    <source>
        <strain evidence="8 9">NBRC 107929</strain>
    </source>
</reference>
<evidence type="ECO:0000259" key="7">
    <source>
        <dbReference type="PROSITE" id="PS50045"/>
    </source>
</evidence>
<dbReference type="PROSITE" id="PS00688">
    <property type="entry name" value="SIGMA54_INTERACT_3"/>
    <property type="match status" value="1"/>
</dbReference>
<evidence type="ECO:0000256" key="2">
    <source>
        <dbReference type="ARBA" id="ARBA00022840"/>
    </source>
</evidence>
<comment type="caution">
    <text evidence="8">The sequence shown here is derived from an EMBL/GenBank/DDBJ whole genome shotgun (WGS) entry which is preliminary data.</text>
</comment>
<dbReference type="InterPro" id="IPR035965">
    <property type="entry name" value="PAS-like_dom_sf"/>
</dbReference>
<dbReference type="PANTHER" id="PTHR32071">
    <property type="entry name" value="TRANSCRIPTIONAL REGULATORY PROTEIN"/>
    <property type="match status" value="1"/>
</dbReference>
<dbReference type="GO" id="GO:0005524">
    <property type="term" value="F:ATP binding"/>
    <property type="evidence" value="ECO:0007669"/>
    <property type="project" value="UniProtKB-KW"/>
</dbReference>
<dbReference type="OrthoDB" id="5288224at2"/>
<dbReference type="CDD" id="cd00009">
    <property type="entry name" value="AAA"/>
    <property type="match status" value="1"/>
</dbReference>
<keyword evidence="2" id="KW-0067">ATP-binding</keyword>
<dbReference type="Gene3D" id="1.10.10.60">
    <property type="entry name" value="Homeodomain-like"/>
    <property type="match status" value="1"/>
</dbReference>
<evidence type="ECO:0000256" key="6">
    <source>
        <dbReference type="SAM" id="MobiDB-lite"/>
    </source>
</evidence>
<dbReference type="Gene3D" id="3.40.50.300">
    <property type="entry name" value="P-loop containing nucleotide triphosphate hydrolases"/>
    <property type="match status" value="1"/>
</dbReference>
<keyword evidence="1" id="KW-0547">Nucleotide-binding</keyword>
<dbReference type="PROSITE" id="PS00676">
    <property type="entry name" value="SIGMA54_INTERACT_2"/>
    <property type="match status" value="1"/>
</dbReference>
<evidence type="ECO:0000256" key="1">
    <source>
        <dbReference type="ARBA" id="ARBA00022741"/>
    </source>
</evidence>
<dbReference type="SMART" id="SM00382">
    <property type="entry name" value="AAA"/>
    <property type="match status" value="1"/>
</dbReference>
<organism evidence="8 9">
    <name type="scientific">Sulfuriferula plumbiphila</name>
    <dbReference type="NCBI Taxonomy" id="171865"/>
    <lineage>
        <taxon>Bacteria</taxon>
        <taxon>Pseudomonadati</taxon>
        <taxon>Pseudomonadota</taxon>
        <taxon>Betaproteobacteria</taxon>
        <taxon>Nitrosomonadales</taxon>
        <taxon>Sulfuricellaceae</taxon>
        <taxon>Sulfuriferula</taxon>
    </lineage>
</organism>
<dbReference type="FunFam" id="3.40.50.300:FF:000006">
    <property type="entry name" value="DNA-binding transcriptional regulator NtrC"/>
    <property type="match status" value="1"/>
</dbReference>
<feature type="region of interest" description="Disordered" evidence="6">
    <location>
        <begin position="383"/>
        <end position="406"/>
    </location>
</feature>
<dbReference type="GO" id="GO:0043565">
    <property type="term" value="F:sequence-specific DNA binding"/>
    <property type="evidence" value="ECO:0007669"/>
    <property type="project" value="InterPro"/>
</dbReference>
<dbReference type="Proteomes" id="UP000321337">
    <property type="component" value="Unassembled WGS sequence"/>
</dbReference>
<dbReference type="InterPro" id="IPR025943">
    <property type="entry name" value="Sigma_54_int_dom_ATP-bd_2"/>
</dbReference>
<feature type="domain" description="Sigma-54 factor interaction" evidence="7">
    <location>
        <begin position="134"/>
        <end position="362"/>
    </location>
</feature>
<dbReference type="InterPro" id="IPR003593">
    <property type="entry name" value="AAA+_ATPase"/>
</dbReference>
<dbReference type="Pfam" id="PF02954">
    <property type="entry name" value="HTH_8"/>
    <property type="match status" value="1"/>
</dbReference>
<gene>
    <name evidence="8" type="ORF">TPL01_13140</name>
</gene>
<sequence length="453" mass="50420">MDTLLAPELQSLIDVQENPFVLIDENYRIVAANRAYCVTYDMDRNEVVGKTCHEVSHRSPVPCHQNGEDCPHQEVFRSGQPHEVIHTHFDRHNRPEYARIKGHPIQGSGNQRYLGEAIFHIASSDELDCEDMRMIGNSPAFLACLDQLSRAAESEAAILLLGESGVGKELAAQYIHRRSTRRNKPFIAVNCASIAETMFEDELFGHERGAFTGCIGRRQGLFELADGGTLFLDEVGEIPPTMQAKLLRVLESGEFRRLGATGTLHADVRLISATNRDLLEMAETNHFRLDLYYRIAGIDLRLPSLKERSSDIPALAEAMLKRITQAGAPRCRLTDDAVEKLMRHSFPGNVRELRNILLKAVAMSSHGIISAAHIHLRSHSSIHNHDHAPSEVPASDPAKTGMSKPHGTSIAELEAHHIAGLLVRHNGHRRNVADSLGISARTLYRKLKHYNLA</sequence>
<dbReference type="AlphaFoldDB" id="A0A512L6S2"/>
<dbReference type="Pfam" id="PF00158">
    <property type="entry name" value="Sigma54_activat"/>
    <property type="match status" value="1"/>
</dbReference>
<dbReference type="SUPFAM" id="SSF52540">
    <property type="entry name" value="P-loop containing nucleoside triphosphate hydrolases"/>
    <property type="match status" value="1"/>
</dbReference>
<dbReference type="GO" id="GO:0006355">
    <property type="term" value="P:regulation of DNA-templated transcription"/>
    <property type="evidence" value="ECO:0007669"/>
    <property type="project" value="InterPro"/>
</dbReference>
<dbReference type="InterPro" id="IPR025944">
    <property type="entry name" value="Sigma_54_int_dom_CS"/>
</dbReference>
<keyword evidence="9" id="KW-1185">Reference proteome</keyword>
<evidence type="ECO:0000256" key="5">
    <source>
        <dbReference type="ARBA" id="ARBA00023163"/>
    </source>
</evidence>
<keyword evidence="3" id="KW-0805">Transcription regulation</keyword>
<dbReference type="PROSITE" id="PS50045">
    <property type="entry name" value="SIGMA54_INTERACT_4"/>
    <property type="match status" value="1"/>
</dbReference>
<evidence type="ECO:0000256" key="3">
    <source>
        <dbReference type="ARBA" id="ARBA00023015"/>
    </source>
</evidence>
<proteinExistence type="predicted"/>
<dbReference type="RefSeq" id="WP_147071981.1">
    <property type="nucleotide sequence ID" value="NZ_AP021884.1"/>
</dbReference>
<dbReference type="EMBL" id="BKAD01000011">
    <property type="protein sequence ID" value="GEP30176.1"/>
    <property type="molecule type" value="Genomic_DNA"/>
</dbReference>
<evidence type="ECO:0000313" key="9">
    <source>
        <dbReference type="Proteomes" id="UP000321337"/>
    </source>
</evidence>
<dbReference type="InterPro" id="IPR000014">
    <property type="entry name" value="PAS"/>
</dbReference>
<dbReference type="InterPro" id="IPR058031">
    <property type="entry name" value="AAA_lid_NorR"/>
</dbReference>
<dbReference type="Pfam" id="PF13426">
    <property type="entry name" value="PAS_9"/>
    <property type="match status" value="1"/>
</dbReference>
<dbReference type="PRINTS" id="PR01590">
    <property type="entry name" value="HTHFIS"/>
</dbReference>
<evidence type="ECO:0000256" key="4">
    <source>
        <dbReference type="ARBA" id="ARBA00023125"/>
    </source>
</evidence>
<name>A0A512L6S2_9PROT</name>
<dbReference type="Gene3D" id="3.30.450.20">
    <property type="entry name" value="PAS domain"/>
    <property type="match status" value="1"/>
</dbReference>